<comment type="caution">
    <text evidence="3">The sequence shown here is derived from an EMBL/GenBank/DDBJ whole genome shotgun (WGS) entry which is preliminary data.</text>
</comment>
<feature type="compositionally biased region" description="Basic and acidic residues" evidence="1">
    <location>
        <begin position="101"/>
        <end position="110"/>
    </location>
</feature>
<feature type="compositionally biased region" description="Low complexity" evidence="1">
    <location>
        <begin position="73"/>
        <end position="86"/>
    </location>
</feature>
<sequence length="248" mass="25940">MISWIRSALAPAMLPVALSAGMLVTACGPGSGAAKDSAAAIQAEAGSAAAIQAEEGSTAVIQAEEGSTAAAWAEEGSAAAARAEAGITDGNHGMEVNGGEDGTKRDHEDLGTSEAGEEAGIIIGLPQNENWCKDPVFSTEEGNVVQVMFHDGMTDSDVILRASREEDGDPSVFYYLFDDNRKVTWTARAEDGTEITVTVEVTIENSDIRGVLATWKYNGTLFALWEDDAVDQVDSVAKLAAEIAGRSR</sequence>
<dbReference type="RefSeq" id="WP_165642388.1">
    <property type="nucleotide sequence ID" value="NZ_JAAITT010000022.1"/>
</dbReference>
<reference evidence="4 5" key="1">
    <citation type="journal article" date="2020" name="Cell Host Microbe">
        <title>Functional and Genomic Variation between Human-Derived Isolates of Lachnospiraceae Reveals Inter- and Intra-Species Diversity.</title>
        <authorList>
            <person name="Sorbara M.T."/>
            <person name="Littmann E.R."/>
            <person name="Fontana E."/>
            <person name="Moody T.U."/>
            <person name="Kohout C.E."/>
            <person name="Gjonbalaj M."/>
            <person name="Eaton V."/>
            <person name="Seok R."/>
            <person name="Leiner I.M."/>
            <person name="Pamer E.G."/>
        </authorList>
    </citation>
    <scope>NUCLEOTIDE SEQUENCE [LARGE SCALE GENOMIC DNA]</scope>
    <source>
        <strain evidence="4 5">MSK.1.17</strain>
    </source>
</reference>
<organism evidence="3 6">
    <name type="scientific">Enterocloster aldenensis</name>
    <dbReference type="NCBI Taxonomy" id="358742"/>
    <lineage>
        <taxon>Bacteria</taxon>
        <taxon>Bacillati</taxon>
        <taxon>Bacillota</taxon>
        <taxon>Clostridia</taxon>
        <taxon>Lachnospirales</taxon>
        <taxon>Lachnospiraceae</taxon>
        <taxon>Enterocloster</taxon>
    </lineage>
</organism>
<feature type="chain" id="PRO_5043644198" description="Lipoprotein" evidence="2">
    <location>
        <begin position="27"/>
        <end position="248"/>
    </location>
</feature>
<evidence type="ECO:0000256" key="2">
    <source>
        <dbReference type="SAM" id="SignalP"/>
    </source>
</evidence>
<protein>
    <recommendedName>
        <fullName evidence="7">Lipoprotein</fullName>
    </recommendedName>
</protein>
<proteinExistence type="predicted"/>
<accession>A0AAW5BV15</accession>
<dbReference type="AlphaFoldDB" id="A0AAW5BV15"/>
<evidence type="ECO:0000313" key="6">
    <source>
        <dbReference type="Proteomes" id="UP001299608"/>
    </source>
</evidence>
<keyword evidence="2" id="KW-0732">Signal</keyword>
<dbReference type="Proteomes" id="UP001299608">
    <property type="component" value="Unassembled WGS sequence"/>
</dbReference>
<reference evidence="4" key="2">
    <citation type="submission" date="2020-02" db="EMBL/GenBank/DDBJ databases">
        <authorList>
            <person name="Littmann E."/>
            <person name="Sorbara M."/>
        </authorList>
    </citation>
    <scope>NUCLEOTIDE SEQUENCE</scope>
    <source>
        <strain evidence="4">MSK.1.17</strain>
    </source>
</reference>
<evidence type="ECO:0008006" key="7">
    <source>
        <dbReference type="Google" id="ProtNLM"/>
    </source>
</evidence>
<dbReference type="EMBL" id="JAAITT010000022">
    <property type="protein sequence ID" value="NSJ50107.1"/>
    <property type="molecule type" value="Genomic_DNA"/>
</dbReference>
<keyword evidence="5" id="KW-1185">Reference proteome</keyword>
<dbReference type="Proteomes" id="UP000669239">
    <property type="component" value="Unassembled WGS sequence"/>
</dbReference>
<evidence type="ECO:0000256" key="1">
    <source>
        <dbReference type="SAM" id="MobiDB-lite"/>
    </source>
</evidence>
<gene>
    <name evidence="4" type="ORF">G5B36_15560</name>
    <name evidence="3" type="ORF">L0N08_20050</name>
</gene>
<evidence type="ECO:0000313" key="5">
    <source>
        <dbReference type="Proteomes" id="UP000669239"/>
    </source>
</evidence>
<name>A0AAW5BV15_9FIRM</name>
<dbReference type="PROSITE" id="PS51257">
    <property type="entry name" value="PROKAR_LIPOPROTEIN"/>
    <property type="match status" value="1"/>
</dbReference>
<feature type="signal peptide" evidence="2">
    <location>
        <begin position="1"/>
        <end position="26"/>
    </location>
</feature>
<dbReference type="EMBL" id="JAKNGE010000027">
    <property type="protein sequence ID" value="MCG4747727.1"/>
    <property type="molecule type" value="Genomic_DNA"/>
</dbReference>
<reference evidence="3" key="3">
    <citation type="submission" date="2022-01" db="EMBL/GenBank/DDBJ databases">
        <title>Collection of gut derived symbiotic bacterial strains cultured from healthy donors.</title>
        <authorList>
            <person name="Lin H."/>
            <person name="Kohout C."/>
            <person name="Waligurski E."/>
            <person name="Pamer E.G."/>
        </authorList>
    </citation>
    <scope>NUCLEOTIDE SEQUENCE</scope>
    <source>
        <strain evidence="3">DFI.6.55</strain>
    </source>
</reference>
<evidence type="ECO:0000313" key="3">
    <source>
        <dbReference type="EMBL" id="MCG4747727.1"/>
    </source>
</evidence>
<evidence type="ECO:0000313" key="4">
    <source>
        <dbReference type="EMBL" id="NSJ50107.1"/>
    </source>
</evidence>
<feature type="region of interest" description="Disordered" evidence="1">
    <location>
        <begin position="73"/>
        <end position="113"/>
    </location>
</feature>